<dbReference type="Gene3D" id="1.10.10.1210">
    <property type="entry name" value="MAGE homology domain, winged helix WH2 motif"/>
    <property type="match status" value="1"/>
</dbReference>
<evidence type="ECO:0000313" key="4">
    <source>
        <dbReference type="Proteomes" id="UP000191285"/>
    </source>
</evidence>
<accession>A0A1V6TH36</accession>
<feature type="domain" description="MAGE" evidence="2">
    <location>
        <begin position="96"/>
        <end position="308"/>
    </location>
</feature>
<reference evidence="4" key="1">
    <citation type="journal article" date="2017" name="Nat. Microbiol.">
        <title>Global analysis of biosynthetic gene clusters reveals vast potential of secondary metabolite production in Penicillium species.</title>
        <authorList>
            <person name="Nielsen J.C."/>
            <person name="Grijseels S."/>
            <person name="Prigent S."/>
            <person name="Ji B."/>
            <person name="Dainat J."/>
            <person name="Nielsen K.F."/>
            <person name="Frisvad J.C."/>
            <person name="Workman M."/>
            <person name="Nielsen J."/>
        </authorList>
    </citation>
    <scope>NUCLEOTIDE SEQUENCE [LARGE SCALE GENOMIC DNA]</scope>
    <source>
        <strain evidence="4">IBT 24891</strain>
    </source>
</reference>
<dbReference type="InterPro" id="IPR002190">
    <property type="entry name" value="MHD_dom"/>
</dbReference>
<evidence type="ECO:0000259" key="2">
    <source>
        <dbReference type="PROSITE" id="PS50838"/>
    </source>
</evidence>
<dbReference type="PROSITE" id="PS50838">
    <property type="entry name" value="MAGE"/>
    <property type="match status" value="1"/>
</dbReference>
<organism evidence="3 4">
    <name type="scientific">Penicillium steckii</name>
    <dbReference type="NCBI Taxonomy" id="303698"/>
    <lineage>
        <taxon>Eukaryota</taxon>
        <taxon>Fungi</taxon>
        <taxon>Dikarya</taxon>
        <taxon>Ascomycota</taxon>
        <taxon>Pezizomycotina</taxon>
        <taxon>Eurotiomycetes</taxon>
        <taxon>Eurotiomycetidae</taxon>
        <taxon>Eurotiales</taxon>
        <taxon>Aspergillaceae</taxon>
        <taxon>Penicillium</taxon>
    </lineage>
</organism>
<sequence length="408" mass="44549">MLNSLCLEIRTRTDHQTRCGIICLIVASRSLHCTNHTKTTNTMPLVRKRQADEPADSDDAMPPSSNRHQRARSENSSVGGDGDEGEDGGDSAPSSLDAMVKKLVRLALASEYSRLPIRRTDISTKVFGEQGTRQFKVVFEQAQKELKTRFGMEMSELPAREKTTISQRRAAQKVEKPSSGNKSWILTTTLPPPYQTPAILPPTKAPSTSTESTYTGLYSFIISLIALNGGSLAEPKLDRYLSRMNAEQHTPIDRTDKLLQRMIKDGYLIRTRELDGGEEQIEFLVGPRGKIEVGMKGVAGLVREVYGQGNSSGNGNGGGEVDGEGGELSQVEQDEREIFEGRLRRSLGIRERPGHGDEEARTGTSGLGEEVDAGGRSSEGPRRSRRSVPAQQGEEESSGEEDSASDSD</sequence>
<dbReference type="Gene3D" id="1.10.10.1200">
    <property type="entry name" value="MAGE homology domain, winged helix WH1 motif"/>
    <property type="match status" value="1"/>
</dbReference>
<feature type="compositionally biased region" description="Gly residues" evidence="1">
    <location>
        <begin position="310"/>
        <end position="320"/>
    </location>
</feature>
<feature type="compositionally biased region" description="Acidic residues" evidence="1">
    <location>
        <begin position="393"/>
        <end position="408"/>
    </location>
</feature>
<proteinExistence type="predicted"/>
<dbReference type="EMBL" id="MLKD01000006">
    <property type="protein sequence ID" value="OQE25220.1"/>
    <property type="molecule type" value="Genomic_DNA"/>
</dbReference>
<evidence type="ECO:0000313" key="3">
    <source>
        <dbReference type="EMBL" id="OQE25220.1"/>
    </source>
</evidence>
<evidence type="ECO:0000256" key="1">
    <source>
        <dbReference type="SAM" id="MobiDB-lite"/>
    </source>
</evidence>
<dbReference type="GO" id="GO:0005634">
    <property type="term" value="C:nucleus"/>
    <property type="evidence" value="ECO:0007669"/>
    <property type="project" value="TreeGrafter"/>
</dbReference>
<protein>
    <recommendedName>
        <fullName evidence="2">MAGE domain-containing protein</fullName>
    </recommendedName>
</protein>
<feature type="region of interest" description="Disordered" evidence="1">
    <location>
        <begin position="161"/>
        <end position="185"/>
    </location>
</feature>
<dbReference type="STRING" id="303698.A0A1V6TH36"/>
<dbReference type="SMART" id="SM01373">
    <property type="entry name" value="MAGE"/>
    <property type="match status" value="1"/>
</dbReference>
<comment type="caution">
    <text evidence="3">The sequence shown here is derived from an EMBL/GenBank/DDBJ whole genome shotgun (WGS) entry which is preliminary data.</text>
</comment>
<gene>
    <name evidence="3" type="ORF">PENSTE_c006G01213</name>
</gene>
<dbReference type="InterPro" id="IPR041899">
    <property type="entry name" value="MAGE_WH2"/>
</dbReference>
<dbReference type="PANTHER" id="PTHR11736:SF14">
    <property type="entry name" value="NSE3 HOMOLOG, SMC5-SMC6 COMPLEX COMPONENT"/>
    <property type="match status" value="1"/>
</dbReference>
<dbReference type="PANTHER" id="PTHR11736">
    <property type="entry name" value="MELANOMA-ASSOCIATED ANTIGEN MAGE ANTIGEN"/>
    <property type="match status" value="1"/>
</dbReference>
<dbReference type="OrthoDB" id="205198at2759"/>
<dbReference type="AlphaFoldDB" id="A0A1V6TH36"/>
<dbReference type="InterPro" id="IPR041898">
    <property type="entry name" value="MAGE_WH1"/>
</dbReference>
<feature type="region of interest" description="Disordered" evidence="1">
    <location>
        <begin position="308"/>
        <end position="408"/>
    </location>
</feature>
<feature type="compositionally biased region" description="Basic and acidic residues" evidence="1">
    <location>
        <begin position="336"/>
        <end position="361"/>
    </location>
</feature>
<dbReference type="InterPro" id="IPR037445">
    <property type="entry name" value="MAGE"/>
</dbReference>
<dbReference type="Pfam" id="PF01454">
    <property type="entry name" value="MAGE"/>
    <property type="match status" value="1"/>
</dbReference>
<keyword evidence="4" id="KW-1185">Reference proteome</keyword>
<dbReference type="GO" id="GO:0006281">
    <property type="term" value="P:DNA repair"/>
    <property type="evidence" value="ECO:0007669"/>
    <property type="project" value="TreeGrafter"/>
</dbReference>
<dbReference type="Proteomes" id="UP000191285">
    <property type="component" value="Unassembled WGS sequence"/>
</dbReference>
<feature type="region of interest" description="Disordered" evidence="1">
    <location>
        <begin position="42"/>
        <end position="95"/>
    </location>
</feature>
<name>A0A1V6TH36_9EURO</name>